<gene>
    <name evidence="8" type="ORF">DT065_10475</name>
</gene>
<dbReference type="RefSeq" id="WP_114373157.1">
    <property type="nucleotide sequence ID" value="NZ_CP031092.1"/>
</dbReference>
<dbReference type="SUPFAM" id="SSF52172">
    <property type="entry name" value="CheY-like"/>
    <property type="match status" value="1"/>
</dbReference>
<feature type="domain" description="Response regulatory" evidence="7">
    <location>
        <begin position="3"/>
        <end position="117"/>
    </location>
</feature>
<keyword evidence="4" id="KW-0238">DNA-binding</keyword>
<evidence type="ECO:0000256" key="4">
    <source>
        <dbReference type="ARBA" id="ARBA00023125"/>
    </source>
</evidence>
<dbReference type="KEGG" id="rue:DT065_10475"/>
<dbReference type="Proteomes" id="UP000252100">
    <property type="component" value="Chromosome"/>
</dbReference>
<keyword evidence="5" id="KW-0804">Transcription</keyword>
<dbReference type="InterPro" id="IPR011006">
    <property type="entry name" value="CheY-like_superfamily"/>
</dbReference>
<feature type="modified residue" description="4-aspartylphosphate" evidence="6">
    <location>
        <position position="52"/>
    </location>
</feature>
<dbReference type="GO" id="GO:0003677">
    <property type="term" value="F:DNA binding"/>
    <property type="evidence" value="ECO:0007669"/>
    <property type="project" value="UniProtKB-KW"/>
</dbReference>
<dbReference type="InterPro" id="IPR050595">
    <property type="entry name" value="Bact_response_regulator"/>
</dbReference>
<evidence type="ECO:0000259" key="7">
    <source>
        <dbReference type="PROSITE" id="PS50110"/>
    </source>
</evidence>
<keyword evidence="9" id="KW-1185">Reference proteome</keyword>
<dbReference type="SMART" id="SM00448">
    <property type="entry name" value="REC"/>
    <property type="match status" value="1"/>
</dbReference>
<dbReference type="Pfam" id="PF00072">
    <property type="entry name" value="Response_reg"/>
    <property type="match status" value="1"/>
</dbReference>
<dbReference type="FunFam" id="3.40.50.2300:FF:000001">
    <property type="entry name" value="DNA-binding response regulator PhoB"/>
    <property type="match status" value="1"/>
</dbReference>
<dbReference type="InterPro" id="IPR001789">
    <property type="entry name" value="Sig_transdc_resp-reg_receiver"/>
</dbReference>
<evidence type="ECO:0000313" key="9">
    <source>
        <dbReference type="Proteomes" id="UP000252100"/>
    </source>
</evidence>
<evidence type="ECO:0000256" key="1">
    <source>
        <dbReference type="ARBA" id="ARBA00022553"/>
    </source>
</evidence>
<keyword evidence="3" id="KW-0805">Transcription regulation</keyword>
<evidence type="ECO:0000256" key="3">
    <source>
        <dbReference type="ARBA" id="ARBA00023015"/>
    </source>
</evidence>
<dbReference type="PANTHER" id="PTHR44591">
    <property type="entry name" value="STRESS RESPONSE REGULATOR PROTEIN 1"/>
    <property type="match status" value="1"/>
</dbReference>
<evidence type="ECO:0000256" key="6">
    <source>
        <dbReference type="PROSITE-ProRule" id="PRU00169"/>
    </source>
</evidence>
<dbReference type="PANTHER" id="PTHR44591:SF3">
    <property type="entry name" value="RESPONSE REGULATORY DOMAIN-CONTAINING PROTEIN"/>
    <property type="match status" value="1"/>
</dbReference>
<evidence type="ECO:0000256" key="2">
    <source>
        <dbReference type="ARBA" id="ARBA00023012"/>
    </source>
</evidence>
<dbReference type="Gene3D" id="3.40.50.2300">
    <property type="match status" value="1"/>
</dbReference>
<accession>A0A345BZM1</accession>
<organism evidence="8 9">
    <name type="scientific">Salicibibacter kimchii</name>
    <dbReference type="NCBI Taxonomy" id="2099786"/>
    <lineage>
        <taxon>Bacteria</taxon>
        <taxon>Bacillati</taxon>
        <taxon>Bacillota</taxon>
        <taxon>Bacilli</taxon>
        <taxon>Bacillales</taxon>
        <taxon>Bacillaceae</taxon>
        <taxon>Salicibibacter</taxon>
    </lineage>
</organism>
<keyword evidence="1 6" id="KW-0597">Phosphoprotein</keyword>
<evidence type="ECO:0000256" key="5">
    <source>
        <dbReference type="ARBA" id="ARBA00023163"/>
    </source>
</evidence>
<dbReference type="PROSITE" id="PS50110">
    <property type="entry name" value="RESPONSE_REGULATORY"/>
    <property type="match status" value="1"/>
</dbReference>
<sequence length="125" mass="14331">MRKILIVDDSEGIRTLIREVLQAEGYVVEETNDGWEALEWIRSINYDLILLDVKLPGLNGMDVLKTMRDEGINMGVIIVTAYEEINTKTDFKYLEIVASLSKPFDIQEVLEKVNQYMEGHKPKNG</sequence>
<reference evidence="8 9" key="1">
    <citation type="journal article" date="2018" name="J. Microbiol.">
        <title>Salicibibacter kimchii gen. nov., sp. nov., a moderately halophilic and alkalitolerant bacterium in the family Bacillaceae, isolated from kimchi.</title>
        <authorList>
            <person name="Jang J.Y."/>
            <person name="Oh Y.J."/>
            <person name="Lim S.K."/>
            <person name="Park H.K."/>
            <person name="Lee C."/>
            <person name="Kim J.Y."/>
            <person name="Lee M.A."/>
            <person name="Choi H.J."/>
        </authorList>
    </citation>
    <scope>NUCLEOTIDE SEQUENCE [LARGE SCALE GENOMIC DNA]</scope>
    <source>
        <strain evidence="8 9">NKC1-1</strain>
    </source>
</reference>
<dbReference type="AlphaFoldDB" id="A0A345BZM1"/>
<name>A0A345BZM1_9BACI</name>
<dbReference type="OrthoDB" id="9808843at2"/>
<proteinExistence type="predicted"/>
<evidence type="ECO:0000313" key="8">
    <source>
        <dbReference type="EMBL" id="AXF56402.1"/>
    </source>
</evidence>
<dbReference type="GO" id="GO:0000160">
    <property type="term" value="P:phosphorelay signal transduction system"/>
    <property type="evidence" value="ECO:0007669"/>
    <property type="project" value="UniProtKB-KW"/>
</dbReference>
<protein>
    <submittedName>
        <fullName evidence="8">Response regulator</fullName>
    </submittedName>
</protein>
<dbReference type="EMBL" id="CP031092">
    <property type="protein sequence ID" value="AXF56402.1"/>
    <property type="molecule type" value="Genomic_DNA"/>
</dbReference>
<keyword evidence="2" id="KW-0902">Two-component regulatory system</keyword>